<dbReference type="OrthoDB" id="5417147at2"/>
<dbReference type="Proteomes" id="UP000199073">
    <property type="component" value="Unassembled WGS sequence"/>
</dbReference>
<evidence type="ECO:0000313" key="3">
    <source>
        <dbReference type="Proteomes" id="UP000199073"/>
    </source>
</evidence>
<dbReference type="PROSITE" id="PS51831">
    <property type="entry name" value="HD"/>
    <property type="match status" value="1"/>
</dbReference>
<evidence type="ECO:0000259" key="1">
    <source>
        <dbReference type="PROSITE" id="PS51831"/>
    </source>
</evidence>
<proteinExistence type="predicted"/>
<organism evidence="2 3">
    <name type="scientific">Desulforhopalus singaporensis</name>
    <dbReference type="NCBI Taxonomy" id="91360"/>
    <lineage>
        <taxon>Bacteria</taxon>
        <taxon>Pseudomonadati</taxon>
        <taxon>Thermodesulfobacteriota</taxon>
        <taxon>Desulfobulbia</taxon>
        <taxon>Desulfobulbales</taxon>
        <taxon>Desulfocapsaceae</taxon>
        <taxon>Desulforhopalus</taxon>
    </lineage>
</organism>
<sequence>MKTPPSTIFPHLDRAETALKNKIRREEAQYGRNGKAPDSLWNHVLRVARLAQRLGVSEGVDPLACRLAGIFHDAGKFRGGAYHHDDRPEEEWSVTTLREITGNLGFEPSLIEQVEDAILQLYRNDPEPTPLTRILFDADNLDKLGRLGVANYFIKEGLRGRGISASMLYRITIELTYARHAPHCLATATGRQMAAARAPETREFFSYFLDSIRQDGLYDFIIEEVDFNNLTIDVVAPRACECGNPIARRIWEIPGIKCSEIHLEHSCTGCSSVHELKFCRPRLAGQAGC</sequence>
<dbReference type="SUPFAM" id="SSF109604">
    <property type="entry name" value="HD-domain/PDEase-like"/>
    <property type="match status" value="1"/>
</dbReference>
<dbReference type="AlphaFoldDB" id="A0A1H0KIN9"/>
<keyword evidence="3" id="KW-1185">Reference proteome</keyword>
<name>A0A1H0KIN9_9BACT</name>
<evidence type="ECO:0000313" key="2">
    <source>
        <dbReference type="EMBL" id="SDO55621.1"/>
    </source>
</evidence>
<dbReference type="SMART" id="SM00471">
    <property type="entry name" value="HDc"/>
    <property type="match status" value="1"/>
</dbReference>
<reference evidence="2 3" key="1">
    <citation type="submission" date="2016-10" db="EMBL/GenBank/DDBJ databases">
        <authorList>
            <person name="de Groot N.N."/>
        </authorList>
    </citation>
    <scope>NUCLEOTIDE SEQUENCE [LARGE SCALE GENOMIC DNA]</scope>
    <source>
        <strain evidence="2 3">DSM 12130</strain>
    </source>
</reference>
<dbReference type="Pfam" id="PF01966">
    <property type="entry name" value="HD"/>
    <property type="match status" value="1"/>
</dbReference>
<dbReference type="EMBL" id="FNJI01000003">
    <property type="protein sequence ID" value="SDO55621.1"/>
    <property type="molecule type" value="Genomic_DNA"/>
</dbReference>
<accession>A0A1H0KIN9</accession>
<gene>
    <name evidence="2" type="ORF">SAMN05660330_00512</name>
</gene>
<dbReference type="RefSeq" id="WP_092219478.1">
    <property type="nucleotide sequence ID" value="NZ_FNJI01000003.1"/>
</dbReference>
<protein>
    <recommendedName>
        <fullName evidence="1">HD domain-containing protein</fullName>
    </recommendedName>
</protein>
<dbReference type="InterPro" id="IPR003607">
    <property type="entry name" value="HD/PDEase_dom"/>
</dbReference>
<feature type="domain" description="HD" evidence="1">
    <location>
        <begin position="40"/>
        <end position="144"/>
    </location>
</feature>
<dbReference type="CDD" id="cd00077">
    <property type="entry name" value="HDc"/>
    <property type="match status" value="1"/>
</dbReference>
<dbReference type="STRING" id="91360.SAMN05660330_00512"/>
<dbReference type="Gene3D" id="1.10.3210.10">
    <property type="entry name" value="Hypothetical protein af1432"/>
    <property type="match status" value="1"/>
</dbReference>
<dbReference type="InterPro" id="IPR006674">
    <property type="entry name" value="HD_domain"/>
</dbReference>